<reference evidence="1" key="1">
    <citation type="submission" date="2022-08" db="EMBL/GenBank/DDBJ databases">
        <authorList>
            <consortium name="DOE Joint Genome Institute"/>
            <person name="Min B."/>
            <person name="Riley R."/>
            <person name="Sierra-Patev S."/>
            <person name="Naranjo-Ortiz M."/>
            <person name="Looney B."/>
            <person name="Konkel Z."/>
            <person name="Slot J.C."/>
            <person name="Sakamoto Y."/>
            <person name="Steenwyk J.L."/>
            <person name="Rokas A."/>
            <person name="Carro J."/>
            <person name="Camarero S."/>
            <person name="Ferreira P."/>
            <person name="Molpeceres G."/>
            <person name="Ruiz-Duenas F.J."/>
            <person name="Serrano A."/>
            <person name="Henrissat B."/>
            <person name="Drula E."/>
            <person name="Hughes K.W."/>
            <person name="Mata J.L."/>
            <person name="Ishikawa N.K."/>
            <person name="Vargas-Isla R."/>
            <person name="Ushijima S."/>
            <person name="Smith C.A."/>
            <person name="Ahrendt S."/>
            <person name="Andreopoulos W."/>
            <person name="He G."/>
            <person name="Labutti K."/>
            <person name="Lipzen A."/>
            <person name="Ng V."/>
            <person name="Sandor L."/>
            <person name="Barry K."/>
            <person name="Martinez A.T."/>
            <person name="Xiao Y."/>
            <person name="Gibbons J.G."/>
            <person name="Terashima K."/>
            <person name="Hibbett D.S."/>
            <person name="Grigoriev I.V."/>
        </authorList>
    </citation>
    <scope>NUCLEOTIDE SEQUENCE</scope>
    <source>
        <strain evidence="1">TFB10827</strain>
    </source>
</reference>
<name>A0ABQ8Q2V2_9AGAR</name>
<dbReference type="Proteomes" id="UP001163828">
    <property type="component" value="Unassembled WGS sequence"/>
</dbReference>
<sequence>NTCYKYLPKVIHSLRDDDKDCQFQLPRPTHEQSHFDEDGHLVLKCNNGSVNGHNPLIIASEHCNLDSKPIGSGNVVMAMFQYMGTYTIKFTLDTAVVFSALCAAIKSVSENPPKDIDGNLDAHERSRKLLVQTVNKLVGKRELSGQQMASRLIGTPSCYTNRTYVHFYWSGMLRHIDR</sequence>
<feature type="non-terminal residue" evidence="1">
    <location>
        <position position="1"/>
    </location>
</feature>
<accession>A0ABQ8Q2V2</accession>
<feature type="non-terminal residue" evidence="1">
    <location>
        <position position="178"/>
    </location>
</feature>
<organism evidence="1 2">
    <name type="scientific">Lentinula boryana</name>
    <dbReference type="NCBI Taxonomy" id="40481"/>
    <lineage>
        <taxon>Eukaryota</taxon>
        <taxon>Fungi</taxon>
        <taxon>Dikarya</taxon>
        <taxon>Basidiomycota</taxon>
        <taxon>Agaricomycotina</taxon>
        <taxon>Agaricomycetes</taxon>
        <taxon>Agaricomycetidae</taxon>
        <taxon>Agaricales</taxon>
        <taxon>Marasmiineae</taxon>
        <taxon>Omphalotaceae</taxon>
        <taxon>Lentinula</taxon>
    </lineage>
</organism>
<keyword evidence="2" id="KW-1185">Reference proteome</keyword>
<dbReference type="EMBL" id="MU790888">
    <property type="protein sequence ID" value="KAJ3992189.1"/>
    <property type="molecule type" value="Genomic_DNA"/>
</dbReference>
<comment type="caution">
    <text evidence="1">The sequence shown here is derived from an EMBL/GenBank/DDBJ whole genome shotgun (WGS) entry which is preliminary data.</text>
</comment>
<protein>
    <submittedName>
        <fullName evidence="1">Uncharacterized protein</fullName>
    </submittedName>
</protein>
<gene>
    <name evidence="1" type="ORF">F5050DRAFT_1543028</name>
</gene>
<proteinExistence type="predicted"/>
<evidence type="ECO:0000313" key="2">
    <source>
        <dbReference type="Proteomes" id="UP001163828"/>
    </source>
</evidence>
<evidence type="ECO:0000313" key="1">
    <source>
        <dbReference type="EMBL" id="KAJ3992189.1"/>
    </source>
</evidence>